<comment type="caution">
    <text evidence="2">The sequence shown here is derived from an EMBL/GenBank/DDBJ whole genome shotgun (WGS) entry which is preliminary data.</text>
</comment>
<accession>A0A8X6H186</accession>
<dbReference type="EMBL" id="BMAO01017282">
    <property type="protein sequence ID" value="GFR14609.1"/>
    <property type="molecule type" value="Genomic_DNA"/>
</dbReference>
<reference evidence="2" key="1">
    <citation type="submission" date="2020-07" db="EMBL/GenBank/DDBJ databases">
        <title>Multicomponent nature underlies the extraordinary mechanical properties of spider dragline silk.</title>
        <authorList>
            <person name="Kono N."/>
            <person name="Nakamura H."/>
            <person name="Mori M."/>
            <person name="Yoshida Y."/>
            <person name="Ohtoshi R."/>
            <person name="Malay A.D."/>
            <person name="Moran D.A.P."/>
            <person name="Tomita M."/>
            <person name="Numata K."/>
            <person name="Arakawa K."/>
        </authorList>
    </citation>
    <scope>NUCLEOTIDE SEQUENCE</scope>
</reference>
<evidence type="ECO:0000256" key="1">
    <source>
        <dbReference type="SAM" id="MobiDB-lite"/>
    </source>
</evidence>
<protein>
    <submittedName>
        <fullName evidence="2">Uncharacterized protein</fullName>
    </submittedName>
</protein>
<organism evidence="2 3">
    <name type="scientific">Trichonephila clavata</name>
    <name type="common">Joro spider</name>
    <name type="synonym">Nephila clavata</name>
    <dbReference type="NCBI Taxonomy" id="2740835"/>
    <lineage>
        <taxon>Eukaryota</taxon>
        <taxon>Metazoa</taxon>
        <taxon>Ecdysozoa</taxon>
        <taxon>Arthropoda</taxon>
        <taxon>Chelicerata</taxon>
        <taxon>Arachnida</taxon>
        <taxon>Araneae</taxon>
        <taxon>Araneomorphae</taxon>
        <taxon>Entelegynae</taxon>
        <taxon>Araneoidea</taxon>
        <taxon>Nephilidae</taxon>
        <taxon>Trichonephila</taxon>
    </lineage>
</organism>
<feature type="compositionally biased region" description="Basic residues" evidence="1">
    <location>
        <begin position="35"/>
        <end position="45"/>
    </location>
</feature>
<gene>
    <name evidence="2" type="ORF">TNCT_402951</name>
</gene>
<name>A0A8X6H186_TRICU</name>
<evidence type="ECO:0000313" key="3">
    <source>
        <dbReference type="Proteomes" id="UP000887116"/>
    </source>
</evidence>
<proteinExistence type="predicted"/>
<dbReference type="AlphaFoldDB" id="A0A8X6H186"/>
<keyword evidence="3" id="KW-1185">Reference proteome</keyword>
<sequence>MSSMSIQPRHDVGVAQARTSRHIQPYAADPGSTPRSKHSRKRHATPHSVIASHRRGTRIRLLRRRRAVVDSHTIEQHTLPPRCHARP</sequence>
<feature type="region of interest" description="Disordered" evidence="1">
    <location>
        <begin position="1"/>
        <end position="49"/>
    </location>
</feature>
<dbReference type="Proteomes" id="UP000887116">
    <property type="component" value="Unassembled WGS sequence"/>
</dbReference>
<evidence type="ECO:0000313" key="2">
    <source>
        <dbReference type="EMBL" id="GFR14609.1"/>
    </source>
</evidence>